<accession>A0A2P8R3H1</accession>
<evidence type="ECO:0000256" key="3">
    <source>
        <dbReference type="ARBA" id="ARBA00022741"/>
    </source>
</evidence>
<evidence type="ECO:0000256" key="1">
    <source>
        <dbReference type="ARBA" id="ARBA00005417"/>
    </source>
</evidence>
<keyword evidence="7" id="KW-1185">Reference proteome</keyword>
<comment type="similarity">
    <text evidence="1">Belongs to the ABC transporter superfamily.</text>
</comment>
<dbReference type="SUPFAM" id="SSF52540">
    <property type="entry name" value="P-loop containing nucleoside triphosphate hydrolases"/>
    <property type="match status" value="1"/>
</dbReference>
<dbReference type="PROSITE" id="PS50893">
    <property type="entry name" value="ABC_TRANSPORTER_2"/>
    <property type="match status" value="1"/>
</dbReference>
<dbReference type="InterPro" id="IPR027417">
    <property type="entry name" value="P-loop_NTPase"/>
</dbReference>
<dbReference type="InterPro" id="IPR017871">
    <property type="entry name" value="ABC_transporter-like_CS"/>
</dbReference>
<keyword evidence="2" id="KW-0813">Transport</keyword>
<dbReference type="EMBL" id="PDHH01000001">
    <property type="protein sequence ID" value="PSM53039.1"/>
    <property type="molecule type" value="Genomic_DNA"/>
</dbReference>
<evidence type="ECO:0000256" key="4">
    <source>
        <dbReference type="ARBA" id="ARBA00022840"/>
    </source>
</evidence>
<organism evidence="6 7">
    <name type="scientific">Campylobacter blaseri</name>
    <dbReference type="NCBI Taxonomy" id="2042961"/>
    <lineage>
        <taxon>Bacteria</taxon>
        <taxon>Pseudomonadati</taxon>
        <taxon>Campylobacterota</taxon>
        <taxon>Epsilonproteobacteria</taxon>
        <taxon>Campylobacterales</taxon>
        <taxon>Campylobacteraceae</taxon>
        <taxon>Campylobacter</taxon>
    </lineage>
</organism>
<dbReference type="Gene3D" id="3.40.50.300">
    <property type="entry name" value="P-loop containing nucleotide triphosphate hydrolases"/>
    <property type="match status" value="1"/>
</dbReference>
<protein>
    <submittedName>
        <fullName evidence="6">Iron ABC transporter ATP-binding protein</fullName>
    </submittedName>
</protein>
<dbReference type="Pfam" id="PF00005">
    <property type="entry name" value="ABC_tran"/>
    <property type="match status" value="1"/>
</dbReference>
<dbReference type="GO" id="GO:0016887">
    <property type="term" value="F:ATP hydrolysis activity"/>
    <property type="evidence" value="ECO:0007669"/>
    <property type="project" value="InterPro"/>
</dbReference>
<evidence type="ECO:0000313" key="7">
    <source>
        <dbReference type="Proteomes" id="UP000240535"/>
    </source>
</evidence>
<dbReference type="SMART" id="SM00382">
    <property type="entry name" value="AAA"/>
    <property type="match status" value="1"/>
</dbReference>
<dbReference type="AlphaFoldDB" id="A0A2P8R3H1"/>
<dbReference type="FunFam" id="3.40.50.300:FF:000134">
    <property type="entry name" value="Iron-enterobactin ABC transporter ATP-binding protein"/>
    <property type="match status" value="1"/>
</dbReference>
<proteinExistence type="inferred from homology"/>
<dbReference type="InterPro" id="IPR003593">
    <property type="entry name" value="AAA+_ATPase"/>
</dbReference>
<dbReference type="PANTHER" id="PTHR42734">
    <property type="entry name" value="METAL TRANSPORT SYSTEM ATP-BINDING PROTEIN TM_0124-RELATED"/>
    <property type="match status" value="1"/>
</dbReference>
<keyword evidence="3" id="KW-0547">Nucleotide-binding</keyword>
<name>A0A2P8R3H1_9BACT</name>
<dbReference type="RefSeq" id="WP_106869424.1">
    <property type="nucleotide sequence ID" value="NZ_CP053841.1"/>
</dbReference>
<dbReference type="OrthoDB" id="5515229at2"/>
<evidence type="ECO:0000256" key="2">
    <source>
        <dbReference type="ARBA" id="ARBA00022448"/>
    </source>
</evidence>
<dbReference type="InterPro" id="IPR003439">
    <property type="entry name" value="ABC_transporter-like_ATP-bd"/>
</dbReference>
<feature type="domain" description="ABC transporter" evidence="5">
    <location>
        <begin position="1"/>
        <end position="223"/>
    </location>
</feature>
<evidence type="ECO:0000313" key="6">
    <source>
        <dbReference type="EMBL" id="PSM53039.1"/>
    </source>
</evidence>
<dbReference type="Proteomes" id="UP000240535">
    <property type="component" value="Unassembled WGS sequence"/>
</dbReference>
<reference evidence="7" key="1">
    <citation type="submission" date="2017-10" db="EMBL/GenBank/DDBJ databases">
        <title>Campylobacter species from seals.</title>
        <authorList>
            <person name="Gilbert M.J."/>
            <person name="Zomer A.L."/>
            <person name="Timmerman A.J."/>
            <person name="Duim B."/>
            <person name="Wagenaar J.A."/>
        </authorList>
    </citation>
    <scope>NUCLEOTIDE SEQUENCE [LARGE SCALE GENOMIC DNA]</scope>
    <source>
        <strain evidence="7">17S00004-5</strain>
    </source>
</reference>
<dbReference type="PROSITE" id="PS00211">
    <property type="entry name" value="ABC_TRANSPORTER_1"/>
    <property type="match status" value="1"/>
</dbReference>
<keyword evidence="4 6" id="KW-0067">ATP-binding</keyword>
<comment type="caution">
    <text evidence="6">The sequence shown here is derived from an EMBL/GenBank/DDBJ whole genome shotgun (WGS) entry which is preliminary data.</text>
</comment>
<dbReference type="InterPro" id="IPR050153">
    <property type="entry name" value="Metal_Ion_Import_ABC"/>
</dbReference>
<dbReference type="GO" id="GO:0005524">
    <property type="term" value="F:ATP binding"/>
    <property type="evidence" value="ECO:0007669"/>
    <property type="project" value="UniProtKB-KW"/>
</dbReference>
<dbReference type="CDD" id="cd03214">
    <property type="entry name" value="ABC_Iron-Siderophores_B12_Hemin"/>
    <property type="match status" value="1"/>
</dbReference>
<dbReference type="PANTHER" id="PTHR42734:SF6">
    <property type="entry name" value="MOLYBDATE IMPORT ATP-BINDING PROTEIN MOLC"/>
    <property type="match status" value="1"/>
</dbReference>
<evidence type="ECO:0000259" key="5">
    <source>
        <dbReference type="PROSITE" id="PS50893"/>
    </source>
</evidence>
<gene>
    <name evidence="6" type="ORF">CQ405_00345</name>
</gene>
<sequence length="238" mass="27056">MIVDNLSFSYKDRQILKDLNFEVNDSEILMVLGVNGVGKSTLMKCLAGVNKFKGLVKFDKAKKLGYLTQNIIENDALSVFELVLLGRIGELKFRVSKDDLERVEHVLEHVGITHLSKRYFTQLSGGQQRLVLIAQMLARSPQILLLDEPTANLDLLHQRNILKLIKEYTKYYNTTTIINIHDINHALSFGDNILLLKDGEIAFFGKKQELDIELLSEVFGVKFEYVTSKSGEKIIIDI</sequence>